<dbReference type="CDD" id="cd04458">
    <property type="entry name" value="CSP_CDS"/>
    <property type="match status" value="1"/>
</dbReference>
<dbReference type="Gene3D" id="2.40.50.140">
    <property type="entry name" value="Nucleic acid-binding proteins"/>
    <property type="match status" value="1"/>
</dbReference>
<comment type="caution">
    <text evidence="8">The sequence shown here is derived from an EMBL/GenBank/DDBJ whole genome shotgun (WGS) entry which is preliminary data.</text>
</comment>
<dbReference type="InterPro" id="IPR012340">
    <property type="entry name" value="NA-bd_OB-fold"/>
</dbReference>
<evidence type="ECO:0000259" key="7">
    <source>
        <dbReference type="PROSITE" id="PS51857"/>
    </source>
</evidence>
<feature type="domain" description="CSD" evidence="7">
    <location>
        <begin position="5"/>
        <end position="71"/>
    </location>
</feature>
<reference evidence="8" key="1">
    <citation type="journal article" date="2015" name="Nature">
        <title>Complex archaea that bridge the gap between prokaryotes and eukaryotes.</title>
        <authorList>
            <person name="Spang A."/>
            <person name="Saw J.H."/>
            <person name="Jorgensen S.L."/>
            <person name="Zaremba-Niedzwiedzka K."/>
            <person name="Martijn J."/>
            <person name="Lind A.E."/>
            <person name="van Eijk R."/>
            <person name="Schleper C."/>
            <person name="Guy L."/>
            <person name="Ettema T.J."/>
        </authorList>
    </citation>
    <scope>NUCLEOTIDE SEQUENCE</scope>
</reference>
<evidence type="ECO:0000256" key="3">
    <source>
        <dbReference type="ARBA" id="ARBA00023015"/>
    </source>
</evidence>
<proteinExistence type="predicted"/>
<dbReference type="PANTHER" id="PTHR46565">
    <property type="entry name" value="COLD SHOCK DOMAIN PROTEIN 2"/>
    <property type="match status" value="1"/>
</dbReference>
<keyword evidence="2" id="KW-0963">Cytoplasm</keyword>
<dbReference type="SMART" id="SM00357">
    <property type="entry name" value="CSP"/>
    <property type="match status" value="1"/>
</dbReference>
<dbReference type="InterPro" id="IPR011129">
    <property type="entry name" value="CSD"/>
</dbReference>
<dbReference type="GO" id="GO:0003677">
    <property type="term" value="F:DNA binding"/>
    <property type="evidence" value="ECO:0007669"/>
    <property type="project" value="UniProtKB-KW"/>
</dbReference>
<keyword evidence="4" id="KW-0238">DNA-binding</keyword>
<dbReference type="PRINTS" id="PR00050">
    <property type="entry name" value="COLDSHOCK"/>
</dbReference>
<dbReference type="EMBL" id="LAZR01005783">
    <property type="protein sequence ID" value="KKM97164.1"/>
    <property type="molecule type" value="Genomic_DNA"/>
</dbReference>
<dbReference type="PIRSF" id="PIRSF002599">
    <property type="entry name" value="Cold_shock_A"/>
    <property type="match status" value="1"/>
</dbReference>
<name>A0A0F9LPV6_9ZZZZ</name>
<dbReference type="AlphaFoldDB" id="A0A0F9LPV6"/>
<dbReference type="SUPFAM" id="SSF50249">
    <property type="entry name" value="Nucleic acid-binding proteins"/>
    <property type="match status" value="1"/>
</dbReference>
<comment type="subcellular location">
    <subcellularLocation>
        <location evidence="1">Cytoplasm</location>
    </subcellularLocation>
</comment>
<keyword evidence="3" id="KW-0805">Transcription regulation</keyword>
<gene>
    <name evidence="8" type="ORF">LCGC14_1170920</name>
</gene>
<dbReference type="InterPro" id="IPR012156">
    <property type="entry name" value="Cold_shock_CspA"/>
</dbReference>
<organism evidence="8">
    <name type="scientific">marine sediment metagenome</name>
    <dbReference type="NCBI Taxonomy" id="412755"/>
    <lineage>
        <taxon>unclassified sequences</taxon>
        <taxon>metagenomes</taxon>
        <taxon>ecological metagenomes</taxon>
    </lineage>
</organism>
<evidence type="ECO:0000256" key="4">
    <source>
        <dbReference type="ARBA" id="ARBA00023125"/>
    </source>
</evidence>
<sequence>MTEERVSGVVKWFSSERGYGFLLQDGDETTEYFTHYSYIDMEGYKTLRAGQVITFKLIETDKGIQAQEVIPE</sequence>
<protein>
    <recommendedName>
        <fullName evidence="7">CSD domain-containing protein</fullName>
    </recommendedName>
</protein>
<dbReference type="Pfam" id="PF00313">
    <property type="entry name" value="CSD"/>
    <property type="match status" value="1"/>
</dbReference>
<evidence type="ECO:0000313" key="8">
    <source>
        <dbReference type="EMBL" id="KKM97164.1"/>
    </source>
</evidence>
<dbReference type="InterPro" id="IPR002059">
    <property type="entry name" value="CSP_DNA-bd"/>
</dbReference>
<evidence type="ECO:0000256" key="5">
    <source>
        <dbReference type="ARBA" id="ARBA00023159"/>
    </source>
</evidence>
<dbReference type="PANTHER" id="PTHR46565:SF20">
    <property type="entry name" value="COLD SHOCK DOMAIN-CONTAINING PROTEIN 4"/>
    <property type="match status" value="1"/>
</dbReference>
<keyword evidence="6" id="KW-0804">Transcription</keyword>
<keyword evidence="5" id="KW-0010">Activator</keyword>
<accession>A0A0F9LPV6</accession>
<evidence type="ECO:0000256" key="6">
    <source>
        <dbReference type="ARBA" id="ARBA00023163"/>
    </source>
</evidence>
<dbReference type="GO" id="GO:0005737">
    <property type="term" value="C:cytoplasm"/>
    <property type="evidence" value="ECO:0007669"/>
    <property type="project" value="UniProtKB-SubCell"/>
</dbReference>
<evidence type="ECO:0000256" key="1">
    <source>
        <dbReference type="ARBA" id="ARBA00004496"/>
    </source>
</evidence>
<evidence type="ECO:0000256" key="2">
    <source>
        <dbReference type="ARBA" id="ARBA00022490"/>
    </source>
</evidence>
<dbReference type="PROSITE" id="PS51857">
    <property type="entry name" value="CSD_2"/>
    <property type="match status" value="1"/>
</dbReference>